<protein>
    <submittedName>
        <fullName evidence="1">Uncharacterized protein</fullName>
    </submittedName>
</protein>
<gene>
    <name evidence="1" type="ORF">HBO33_31275</name>
</gene>
<name>A0A7Y1QPW7_9PSED</name>
<comment type="caution">
    <text evidence="1">The sequence shown here is derived from an EMBL/GenBank/DDBJ whole genome shotgun (WGS) entry which is preliminary data.</text>
</comment>
<evidence type="ECO:0000313" key="1">
    <source>
        <dbReference type="EMBL" id="NNA99615.1"/>
    </source>
</evidence>
<organism evidence="1 2">
    <name type="scientific">Pseudomonas gessardii</name>
    <dbReference type="NCBI Taxonomy" id="78544"/>
    <lineage>
        <taxon>Bacteria</taxon>
        <taxon>Pseudomonadati</taxon>
        <taxon>Pseudomonadota</taxon>
        <taxon>Gammaproteobacteria</taxon>
        <taxon>Pseudomonadales</taxon>
        <taxon>Pseudomonadaceae</taxon>
        <taxon>Pseudomonas</taxon>
    </lineage>
</organism>
<dbReference type="RefSeq" id="WP_169899560.1">
    <property type="nucleotide sequence ID" value="NZ_JAAQYP010000123.1"/>
</dbReference>
<reference evidence="1 2" key="1">
    <citation type="journal article" date="2020" name="Front. Microbiol.">
        <title>Genetic Organization of the aprX-lipA2 Operon Affects the Proteolytic Potential of Pseudomonas Species in Milk.</title>
        <authorList>
            <person name="Maier C."/>
            <person name="Huptas C."/>
            <person name="von Neubeck M."/>
            <person name="Scherer S."/>
            <person name="Wenning M."/>
            <person name="Lucking G."/>
        </authorList>
    </citation>
    <scope>NUCLEOTIDE SEQUENCE [LARGE SCALE GENOMIC DNA]</scope>
    <source>
        <strain evidence="1 2">G4779</strain>
    </source>
</reference>
<dbReference type="AlphaFoldDB" id="A0A7Y1QPW7"/>
<accession>A0A7Y1QPW7</accession>
<proteinExistence type="predicted"/>
<dbReference type="Proteomes" id="UP000542111">
    <property type="component" value="Unassembled WGS sequence"/>
</dbReference>
<evidence type="ECO:0000313" key="2">
    <source>
        <dbReference type="Proteomes" id="UP000542111"/>
    </source>
</evidence>
<sequence>MSASIGFTRPEFVAGRILPEISPQLASRSTLVGGGAFIGHGQNDKQQQDFLAWFGRLVG</sequence>
<dbReference type="EMBL" id="JAAQYP010000123">
    <property type="protein sequence ID" value="NNA99615.1"/>
    <property type="molecule type" value="Genomic_DNA"/>
</dbReference>